<evidence type="ECO:0000313" key="2">
    <source>
        <dbReference type="EMBL" id="MPC70054.1"/>
    </source>
</evidence>
<comment type="caution">
    <text evidence="2">The sequence shown here is derived from an EMBL/GenBank/DDBJ whole genome shotgun (WGS) entry which is preliminary data.</text>
</comment>
<evidence type="ECO:0000256" key="1">
    <source>
        <dbReference type="SAM" id="MobiDB-lite"/>
    </source>
</evidence>
<keyword evidence="3" id="KW-1185">Reference proteome</keyword>
<evidence type="ECO:0000313" key="3">
    <source>
        <dbReference type="Proteomes" id="UP000324222"/>
    </source>
</evidence>
<sequence>MKGKKKNHRPTEPQNHNPRTTETAPSWTRSVSERRAEATKTNMASALEHFVNNVTSLSSQVTVCRSLSVALDATTLVVRAVGVVPVTSCEGDQ</sequence>
<protein>
    <submittedName>
        <fullName evidence="2">Uncharacterized protein</fullName>
    </submittedName>
</protein>
<name>A0A5B7HNC8_PORTR</name>
<organism evidence="2 3">
    <name type="scientific">Portunus trituberculatus</name>
    <name type="common">Swimming crab</name>
    <name type="synonym">Neptunus trituberculatus</name>
    <dbReference type="NCBI Taxonomy" id="210409"/>
    <lineage>
        <taxon>Eukaryota</taxon>
        <taxon>Metazoa</taxon>
        <taxon>Ecdysozoa</taxon>
        <taxon>Arthropoda</taxon>
        <taxon>Crustacea</taxon>
        <taxon>Multicrustacea</taxon>
        <taxon>Malacostraca</taxon>
        <taxon>Eumalacostraca</taxon>
        <taxon>Eucarida</taxon>
        <taxon>Decapoda</taxon>
        <taxon>Pleocyemata</taxon>
        <taxon>Brachyura</taxon>
        <taxon>Eubrachyura</taxon>
        <taxon>Portunoidea</taxon>
        <taxon>Portunidae</taxon>
        <taxon>Portuninae</taxon>
        <taxon>Portunus</taxon>
    </lineage>
</organism>
<dbReference type="AlphaFoldDB" id="A0A5B7HNC8"/>
<proteinExistence type="predicted"/>
<accession>A0A5B7HNC8</accession>
<feature type="compositionally biased region" description="Polar residues" evidence="1">
    <location>
        <begin position="12"/>
        <end position="30"/>
    </location>
</feature>
<dbReference type="EMBL" id="VSRR010030451">
    <property type="protein sequence ID" value="MPC70054.1"/>
    <property type="molecule type" value="Genomic_DNA"/>
</dbReference>
<gene>
    <name evidence="2" type="ORF">E2C01_064291</name>
</gene>
<dbReference type="Proteomes" id="UP000324222">
    <property type="component" value="Unassembled WGS sequence"/>
</dbReference>
<reference evidence="2 3" key="1">
    <citation type="submission" date="2019-05" db="EMBL/GenBank/DDBJ databases">
        <title>Another draft genome of Portunus trituberculatus and its Hox gene families provides insights of decapod evolution.</title>
        <authorList>
            <person name="Jeong J.-H."/>
            <person name="Song I."/>
            <person name="Kim S."/>
            <person name="Choi T."/>
            <person name="Kim D."/>
            <person name="Ryu S."/>
            <person name="Kim W."/>
        </authorList>
    </citation>
    <scope>NUCLEOTIDE SEQUENCE [LARGE SCALE GENOMIC DNA]</scope>
    <source>
        <tissue evidence="2">Muscle</tissue>
    </source>
</reference>
<feature type="region of interest" description="Disordered" evidence="1">
    <location>
        <begin position="1"/>
        <end position="39"/>
    </location>
</feature>